<dbReference type="InterPro" id="IPR012337">
    <property type="entry name" value="RNaseH-like_sf"/>
</dbReference>
<dbReference type="InterPro" id="IPR036397">
    <property type="entry name" value="RNaseH_sf"/>
</dbReference>
<organism evidence="5 6">
    <name type="scientific">Rhodococcus qingshengii</name>
    <dbReference type="NCBI Taxonomy" id="334542"/>
    <lineage>
        <taxon>Bacteria</taxon>
        <taxon>Bacillati</taxon>
        <taxon>Actinomycetota</taxon>
        <taxon>Actinomycetes</taxon>
        <taxon>Mycobacteriales</taxon>
        <taxon>Nocardiaceae</taxon>
        <taxon>Rhodococcus</taxon>
        <taxon>Rhodococcus erythropolis group</taxon>
    </lineage>
</organism>
<dbReference type="Gene3D" id="1.10.10.60">
    <property type="entry name" value="Homeodomain-like"/>
    <property type="match status" value="1"/>
</dbReference>
<keyword evidence="2" id="KW-0175">Coiled coil</keyword>
<evidence type="ECO:0000256" key="1">
    <source>
        <dbReference type="ARBA" id="ARBA00002286"/>
    </source>
</evidence>
<accession>A0AAW6LWX8</accession>
<dbReference type="InterPro" id="IPR002514">
    <property type="entry name" value="Transposase_8"/>
</dbReference>
<protein>
    <submittedName>
        <fullName evidence="5">IS3 family transposase</fullName>
    </submittedName>
</protein>
<dbReference type="InterPro" id="IPR048020">
    <property type="entry name" value="Transpos_IS3"/>
</dbReference>
<dbReference type="InterPro" id="IPR001584">
    <property type="entry name" value="Integrase_cat-core"/>
</dbReference>
<dbReference type="Proteomes" id="UP001217325">
    <property type="component" value="Unassembled WGS sequence"/>
</dbReference>
<comment type="caution">
    <text evidence="5">The sequence shown here is derived from an EMBL/GenBank/DDBJ whole genome shotgun (WGS) entry which is preliminary data.</text>
</comment>
<dbReference type="GO" id="GO:0004803">
    <property type="term" value="F:transposase activity"/>
    <property type="evidence" value="ECO:0007669"/>
    <property type="project" value="InterPro"/>
</dbReference>
<comment type="function">
    <text evidence="1">Involved in the transposition of the insertion sequence.</text>
</comment>
<dbReference type="InterPro" id="IPR050900">
    <property type="entry name" value="Transposase_IS3/IS150/IS904"/>
</dbReference>
<dbReference type="GO" id="GO:0006313">
    <property type="term" value="P:DNA transposition"/>
    <property type="evidence" value="ECO:0007669"/>
    <property type="project" value="InterPro"/>
</dbReference>
<proteinExistence type="predicted"/>
<evidence type="ECO:0000313" key="6">
    <source>
        <dbReference type="Proteomes" id="UP001217325"/>
    </source>
</evidence>
<dbReference type="EMBL" id="JARDXE010000035">
    <property type="protein sequence ID" value="MDE8649885.1"/>
    <property type="molecule type" value="Genomic_DNA"/>
</dbReference>
<dbReference type="EMBL" id="JARDXE010000035">
    <property type="protein sequence ID" value="MDE8649872.1"/>
    <property type="molecule type" value="Genomic_DNA"/>
</dbReference>
<dbReference type="Pfam" id="PF01527">
    <property type="entry name" value="HTH_Tnp_1"/>
    <property type="match status" value="1"/>
</dbReference>
<sequence>MAKKNYSEEFRRDAVALYRDTDGATVAGIAADLGISHGSLTTWLRNAGITIRRPATTAPGPGTGETPEQEAARLRAEVAHLRAEKTKLETERDILRSAAKYFGRRDELVNRFQFVADHSDTYPVKRLCQVIGIARSSYYAWINAGPVRAARAAADSELAEKIRAVHTVDNTYGRPRITAEINHGQPACQRVNHKRIARIMRENNIEGLRLRRRHRTTIAEPADTPSPDLLRRDFTATAPNTRYVGDITYLPCGDSEFLYLATVIDCFSRRLVGWSIADHMRTELVENALEAAARTRGGLAGAVFHADHGSQYTSKGFAMLCAKLGVAQSMGAVGTSADNALAESFNATLKRETLQGATSWESPRTARLAVFRWITRCNTRRRHSYCSYLSPTDYENAHTSDSLQQAA</sequence>
<dbReference type="NCBIfam" id="NF033516">
    <property type="entry name" value="transpos_IS3"/>
    <property type="match status" value="1"/>
</dbReference>
<dbReference type="Pfam" id="PF13276">
    <property type="entry name" value="HTH_21"/>
    <property type="match status" value="1"/>
</dbReference>
<evidence type="ECO:0000313" key="5">
    <source>
        <dbReference type="EMBL" id="MDE8649885.1"/>
    </source>
</evidence>
<evidence type="ECO:0000259" key="3">
    <source>
        <dbReference type="PROSITE" id="PS50994"/>
    </source>
</evidence>
<dbReference type="PANTHER" id="PTHR46889:SF4">
    <property type="entry name" value="TRANSPOSASE INSO FOR INSERTION SEQUENCE ELEMENT IS911B-RELATED"/>
    <property type="match status" value="1"/>
</dbReference>
<gene>
    <name evidence="4" type="ORF">PXH69_33405</name>
    <name evidence="5" type="ORF">PXH69_33500</name>
</gene>
<dbReference type="GO" id="GO:0003677">
    <property type="term" value="F:DNA binding"/>
    <property type="evidence" value="ECO:0007669"/>
    <property type="project" value="InterPro"/>
</dbReference>
<name>A0AAW6LWX8_RHOSG</name>
<dbReference type="GO" id="GO:0015074">
    <property type="term" value="P:DNA integration"/>
    <property type="evidence" value="ECO:0007669"/>
    <property type="project" value="InterPro"/>
</dbReference>
<dbReference type="SUPFAM" id="SSF46689">
    <property type="entry name" value="Homeodomain-like"/>
    <property type="match status" value="1"/>
</dbReference>
<dbReference type="AlphaFoldDB" id="A0AAW6LWX8"/>
<dbReference type="Pfam" id="PF00665">
    <property type="entry name" value="rve"/>
    <property type="match status" value="1"/>
</dbReference>
<feature type="coiled-coil region" evidence="2">
    <location>
        <begin position="71"/>
        <end position="98"/>
    </location>
</feature>
<dbReference type="SUPFAM" id="SSF53098">
    <property type="entry name" value="Ribonuclease H-like"/>
    <property type="match status" value="1"/>
</dbReference>
<evidence type="ECO:0000256" key="2">
    <source>
        <dbReference type="SAM" id="Coils"/>
    </source>
</evidence>
<dbReference type="Gene3D" id="3.30.420.10">
    <property type="entry name" value="Ribonuclease H-like superfamily/Ribonuclease H"/>
    <property type="match status" value="1"/>
</dbReference>
<dbReference type="PANTHER" id="PTHR46889">
    <property type="entry name" value="TRANSPOSASE INSF FOR INSERTION SEQUENCE IS3B-RELATED"/>
    <property type="match status" value="1"/>
</dbReference>
<dbReference type="InterPro" id="IPR025948">
    <property type="entry name" value="HTH-like_dom"/>
</dbReference>
<reference evidence="5" key="1">
    <citation type="submission" date="2023-02" db="EMBL/GenBank/DDBJ databases">
        <title>A novel hydrolase synthesized by Rhodococcus erythropolis HQ is responsible for the detoxification of Zearalenone.</title>
        <authorList>
            <person name="Hu J."/>
            <person name="Xu J."/>
        </authorList>
    </citation>
    <scope>NUCLEOTIDE SEQUENCE</scope>
    <source>
        <strain evidence="5">HQ</strain>
    </source>
</reference>
<feature type="domain" description="Integrase catalytic" evidence="3">
    <location>
        <begin position="235"/>
        <end position="399"/>
    </location>
</feature>
<evidence type="ECO:0000313" key="4">
    <source>
        <dbReference type="EMBL" id="MDE8649872.1"/>
    </source>
</evidence>
<dbReference type="PROSITE" id="PS50994">
    <property type="entry name" value="INTEGRASE"/>
    <property type="match status" value="1"/>
</dbReference>
<dbReference type="InterPro" id="IPR009057">
    <property type="entry name" value="Homeodomain-like_sf"/>
</dbReference>